<keyword evidence="1" id="KW-1133">Transmembrane helix</keyword>
<keyword evidence="1" id="KW-0812">Transmembrane</keyword>
<keyword evidence="1" id="KW-0472">Membrane</keyword>
<name>A0A075GZV5_9ARCH</name>
<protein>
    <submittedName>
        <fullName evidence="2">Uncharacterized protein</fullName>
    </submittedName>
</protein>
<accession>A0A075GZV5</accession>
<proteinExistence type="predicted"/>
<dbReference type="EMBL" id="KF900864">
    <property type="protein sequence ID" value="AIF09461.1"/>
    <property type="molecule type" value="Genomic_DNA"/>
</dbReference>
<organism evidence="2">
    <name type="scientific">uncultured marine thaumarchaeote KM3_37_D10</name>
    <dbReference type="NCBI Taxonomy" id="1456137"/>
    <lineage>
        <taxon>Archaea</taxon>
        <taxon>Nitrososphaerota</taxon>
        <taxon>environmental samples</taxon>
    </lineage>
</organism>
<dbReference type="AlphaFoldDB" id="A0A075GZV5"/>
<evidence type="ECO:0000313" key="2">
    <source>
        <dbReference type="EMBL" id="AIF09461.1"/>
    </source>
</evidence>
<reference evidence="2" key="1">
    <citation type="journal article" date="2014" name="Genome Biol. Evol.">
        <title>Pangenome evidence for extensive interdomain horizontal transfer affecting lineage core and shell genes in uncultured planktonic thaumarchaeota and euryarchaeota.</title>
        <authorList>
            <person name="Deschamps P."/>
            <person name="Zivanovic Y."/>
            <person name="Moreira D."/>
            <person name="Rodriguez-Valera F."/>
            <person name="Lopez-Garcia P."/>
        </authorList>
    </citation>
    <scope>NUCLEOTIDE SEQUENCE</scope>
</reference>
<evidence type="ECO:0000256" key="1">
    <source>
        <dbReference type="SAM" id="Phobius"/>
    </source>
</evidence>
<feature type="transmembrane region" description="Helical" evidence="1">
    <location>
        <begin position="5"/>
        <end position="24"/>
    </location>
</feature>
<sequence length="176" mass="19965">MVKPVLLLVGAIPIIFAILLIIPLTNPEIPNTAIDPNDQVEIEFTKHHLTKVSFGITERLGAQQTEILVIKNNGDMQYTQTNEGISVTENVSKIDSEKRMRLIAMIKETGFMAIPFDSFIIKDEINEFVKFGVKITYNEQTNQLFWPEQIATEQLIPPIISEVEIQLENILSSIRE</sequence>